<feature type="non-terminal residue" evidence="1">
    <location>
        <position position="69"/>
    </location>
</feature>
<dbReference type="GO" id="GO:0016705">
    <property type="term" value="F:oxidoreductase activity, acting on paired donors, with incorporation or reduction of molecular oxygen"/>
    <property type="evidence" value="ECO:0007669"/>
    <property type="project" value="InterPro"/>
</dbReference>
<dbReference type="InterPro" id="IPR036396">
    <property type="entry name" value="Cyt_P450_sf"/>
</dbReference>
<dbReference type="GO" id="GO:0020037">
    <property type="term" value="F:heme binding"/>
    <property type="evidence" value="ECO:0007669"/>
    <property type="project" value="InterPro"/>
</dbReference>
<feature type="non-terminal residue" evidence="1">
    <location>
        <position position="1"/>
    </location>
</feature>
<dbReference type="Gene3D" id="1.10.630.10">
    <property type="entry name" value="Cytochrome P450"/>
    <property type="match status" value="1"/>
</dbReference>
<dbReference type="EMBL" id="HM631961">
    <property type="protein sequence ID" value="ADN44538.1"/>
    <property type="molecule type" value="mRNA"/>
</dbReference>
<dbReference type="AlphaFoldDB" id="G3CHY6"/>
<dbReference type="GO" id="GO:0004497">
    <property type="term" value="F:monooxygenase activity"/>
    <property type="evidence" value="ECO:0007669"/>
    <property type="project" value="InterPro"/>
</dbReference>
<accession>G3CHY6</accession>
<dbReference type="GO" id="GO:0005506">
    <property type="term" value="F:iron ion binding"/>
    <property type="evidence" value="ECO:0007669"/>
    <property type="project" value="InterPro"/>
</dbReference>
<organism evidence="1">
    <name type="scientific">Perinereis nuntia</name>
    <name type="common">Polychaete worm</name>
    <name type="synonym">Lycoris nuntia</name>
    <dbReference type="NCBI Taxonomy" id="460893"/>
    <lineage>
        <taxon>Eukaryota</taxon>
        <taxon>Metazoa</taxon>
        <taxon>Spiralia</taxon>
        <taxon>Lophotrochozoa</taxon>
        <taxon>Annelida</taxon>
        <taxon>Polychaeta</taxon>
        <taxon>Errantia</taxon>
        <taxon>Phyllodocida</taxon>
        <taxon>Nereididae</taxon>
        <taxon>Perinereis</taxon>
    </lineage>
</organism>
<reference evidence="1" key="1">
    <citation type="submission" date="2010-07" db="EMBL/GenBank/DDBJ databases">
        <authorList>
            <person name="Won E.-J."/>
            <person name="Rhee J.-S."/>
            <person name="Lee J.-S."/>
        </authorList>
    </citation>
    <scope>NUCLEOTIDE SEQUENCE</scope>
</reference>
<evidence type="ECO:0000313" key="1">
    <source>
        <dbReference type="EMBL" id="ADN44538.1"/>
    </source>
</evidence>
<sequence length="69" mass="7677">MQSSADHLVKQFESIIETRGGNFESKESAGLFTMDVIGSAVFGIDLDCRNDPQNTFAVMGRRFFDINIT</sequence>
<protein>
    <submittedName>
        <fullName evidence="1">Cytochrome P450 CYP3A65-like protein</fullName>
    </submittedName>
</protein>
<proteinExistence type="evidence at transcript level"/>
<dbReference type="SUPFAM" id="SSF48264">
    <property type="entry name" value="Cytochrome P450"/>
    <property type="match status" value="1"/>
</dbReference>
<name>G3CHY6_PERNU</name>